<keyword evidence="3 11" id="KW-1134">Transmembrane beta strand</keyword>
<dbReference type="PANTHER" id="PTHR32552:SF81">
    <property type="entry name" value="TONB-DEPENDENT OUTER MEMBRANE RECEPTOR"/>
    <property type="match status" value="1"/>
</dbReference>
<dbReference type="RefSeq" id="WP_380863565.1">
    <property type="nucleotide sequence ID" value="NZ_JBHRXV010000012.1"/>
</dbReference>
<evidence type="ECO:0000313" key="16">
    <source>
        <dbReference type="EMBL" id="MFC3714254.1"/>
    </source>
</evidence>
<name>A0ABV7XHQ2_9SPHN</name>
<keyword evidence="10 11" id="KW-0998">Cell outer membrane</keyword>
<keyword evidence="7" id="KW-0406">Ion transport</keyword>
<dbReference type="InterPro" id="IPR000531">
    <property type="entry name" value="Beta-barrel_TonB"/>
</dbReference>
<protein>
    <submittedName>
        <fullName evidence="16">TonB-dependent receptor</fullName>
    </submittedName>
</protein>
<keyword evidence="16" id="KW-0675">Receptor</keyword>
<dbReference type="PANTHER" id="PTHR32552">
    <property type="entry name" value="FERRICHROME IRON RECEPTOR-RELATED"/>
    <property type="match status" value="1"/>
</dbReference>
<keyword evidence="6" id="KW-0408">Iron</keyword>
<evidence type="ECO:0000256" key="8">
    <source>
        <dbReference type="ARBA" id="ARBA00023077"/>
    </source>
</evidence>
<evidence type="ECO:0000259" key="15">
    <source>
        <dbReference type="Pfam" id="PF07715"/>
    </source>
</evidence>
<keyword evidence="2 11" id="KW-0813">Transport</keyword>
<organism evidence="16 17">
    <name type="scientific">Sphingoaurantiacus capsulatus</name>
    <dbReference type="NCBI Taxonomy" id="1771310"/>
    <lineage>
        <taxon>Bacteria</taxon>
        <taxon>Pseudomonadati</taxon>
        <taxon>Pseudomonadota</taxon>
        <taxon>Alphaproteobacteria</taxon>
        <taxon>Sphingomonadales</taxon>
        <taxon>Sphingosinicellaceae</taxon>
        <taxon>Sphingoaurantiacus</taxon>
    </lineage>
</organism>
<gene>
    <name evidence="16" type="ORF">ACFOMD_16925</name>
</gene>
<evidence type="ECO:0000259" key="14">
    <source>
        <dbReference type="Pfam" id="PF00593"/>
    </source>
</evidence>
<dbReference type="InterPro" id="IPR036942">
    <property type="entry name" value="Beta-barrel_TonB_sf"/>
</dbReference>
<accession>A0ABV7XHQ2</accession>
<dbReference type="EMBL" id="JBHRXV010000012">
    <property type="protein sequence ID" value="MFC3714254.1"/>
    <property type="molecule type" value="Genomic_DNA"/>
</dbReference>
<dbReference type="SUPFAM" id="SSF56935">
    <property type="entry name" value="Porins"/>
    <property type="match status" value="1"/>
</dbReference>
<evidence type="ECO:0000256" key="12">
    <source>
        <dbReference type="RuleBase" id="RU003357"/>
    </source>
</evidence>
<evidence type="ECO:0000256" key="9">
    <source>
        <dbReference type="ARBA" id="ARBA00023136"/>
    </source>
</evidence>
<keyword evidence="5 11" id="KW-0812">Transmembrane</keyword>
<comment type="caution">
    <text evidence="16">The sequence shown here is derived from an EMBL/GenBank/DDBJ whole genome shotgun (WGS) entry which is preliminary data.</text>
</comment>
<evidence type="ECO:0000256" key="3">
    <source>
        <dbReference type="ARBA" id="ARBA00022452"/>
    </source>
</evidence>
<evidence type="ECO:0000256" key="5">
    <source>
        <dbReference type="ARBA" id="ARBA00022692"/>
    </source>
</evidence>
<feature type="signal peptide" evidence="13">
    <location>
        <begin position="1"/>
        <end position="22"/>
    </location>
</feature>
<evidence type="ECO:0000256" key="11">
    <source>
        <dbReference type="PROSITE-ProRule" id="PRU01360"/>
    </source>
</evidence>
<dbReference type="Pfam" id="PF00593">
    <property type="entry name" value="TonB_dep_Rec_b-barrel"/>
    <property type="match status" value="1"/>
</dbReference>
<feature type="domain" description="TonB-dependent receptor plug" evidence="15">
    <location>
        <begin position="54"/>
        <end position="161"/>
    </location>
</feature>
<dbReference type="PROSITE" id="PS52016">
    <property type="entry name" value="TONB_DEPENDENT_REC_3"/>
    <property type="match status" value="1"/>
</dbReference>
<proteinExistence type="inferred from homology"/>
<keyword evidence="13" id="KW-0732">Signal</keyword>
<evidence type="ECO:0000256" key="10">
    <source>
        <dbReference type="ARBA" id="ARBA00023237"/>
    </source>
</evidence>
<feature type="domain" description="TonB-dependent receptor-like beta-barrel" evidence="14">
    <location>
        <begin position="320"/>
        <end position="874"/>
    </location>
</feature>
<keyword evidence="4" id="KW-0410">Iron transport</keyword>
<evidence type="ECO:0000256" key="1">
    <source>
        <dbReference type="ARBA" id="ARBA00004571"/>
    </source>
</evidence>
<comment type="similarity">
    <text evidence="11 12">Belongs to the TonB-dependent receptor family.</text>
</comment>
<evidence type="ECO:0000256" key="7">
    <source>
        <dbReference type="ARBA" id="ARBA00023065"/>
    </source>
</evidence>
<keyword evidence="9 11" id="KW-0472">Membrane</keyword>
<evidence type="ECO:0000313" key="17">
    <source>
        <dbReference type="Proteomes" id="UP001595615"/>
    </source>
</evidence>
<dbReference type="InterPro" id="IPR012910">
    <property type="entry name" value="Plug_dom"/>
</dbReference>
<reference evidence="17" key="1">
    <citation type="journal article" date="2019" name="Int. J. Syst. Evol. Microbiol.">
        <title>The Global Catalogue of Microorganisms (GCM) 10K type strain sequencing project: providing services to taxonomists for standard genome sequencing and annotation.</title>
        <authorList>
            <consortium name="The Broad Institute Genomics Platform"/>
            <consortium name="The Broad Institute Genome Sequencing Center for Infectious Disease"/>
            <person name="Wu L."/>
            <person name="Ma J."/>
        </authorList>
    </citation>
    <scope>NUCLEOTIDE SEQUENCE [LARGE SCALE GENOMIC DNA]</scope>
    <source>
        <strain evidence="17">KCTC 42644</strain>
    </source>
</reference>
<evidence type="ECO:0000256" key="4">
    <source>
        <dbReference type="ARBA" id="ARBA00022496"/>
    </source>
</evidence>
<dbReference type="Proteomes" id="UP001595615">
    <property type="component" value="Unassembled WGS sequence"/>
</dbReference>
<sequence length="927" mass="99590">MTKSTLLASASFALLVAAPAFAQDSSQTTAPATAAAETDNAEIIVTATRRAQALSDVPIAVSALSNEQLDNSGVTDIRALNQLAPSLIVSGATSEVNFTARIRGVGTVGENPGLESSVALFIDGVYRSRTGVGLSELGEIERVEVLRGPQGTLFGRNASAGLLNIVTAGPKFDFGGYASGTYGNYNYMRLDGGVTGPVSEGIAARIDGVWQKRDGLIRQATPGEPDVNDRDRWLVRGQMLFEPTEDISFRLIGDYAMRDENCCGGVYQNPIRNLSRNASGEVVASPNTLAPIMNALGANIQAAPAGQLYVRQTATTPGVPYRSDTKDWGLSGELNWDLDSAKLTSVTSYRDYKNAQGQDGDFNALDILKRTDLDRRFRTFTQELRLQGSAFDDRLDWLVGAYYADETLNVDDDIKYGADFERFANCLLFAQVLPTAVLPTNPFCANVPVVQGTIAALNALPAGNPARANIPLLSALIANPARPGFGSVAAALGQPALAINNTGVVRNTFKQDSRNYAFFTHNVFEVVPDLISMTVGARYTNERKDLSSTTQTNNSICSLVVNSPLQALQTLPCVINNTAIGFTGTQAGTSIKDGEWTGTGVLSFTPTSNLLIYGSYSKGYKAGGYNLDTSALDRVCNATFNPACVAPLAGPANTPGNGRPEAADLQFAAEKVDAYELGIKWDGPGIDVNVAFFRQDFDDFQLNTFNGVNFEVTNIASCKDSLNGADRDASALTGACAANRLQPGVRSEGMEIEVFANPAPYLQLGAGFTYLDSRYRNNLTGTNGRPLSPVLFQLPGERLFSSEFSTTGSITWTPPVSDDMSALFYLDYRFQSDINTGSDIDLEKEQDGYILFNGRVGLFGQDRKWGVELWGQNLLNKRYQQVTADMPLQGGGTFRAVQNGNAATANQLFVAFPGEPRMYGITVRTKF</sequence>
<evidence type="ECO:0000256" key="13">
    <source>
        <dbReference type="SAM" id="SignalP"/>
    </source>
</evidence>
<dbReference type="Pfam" id="PF07715">
    <property type="entry name" value="Plug"/>
    <property type="match status" value="1"/>
</dbReference>
<comment type="subcellular location">
    <subcellularLocation>
        <location evidence="1 11">Cell outer membrane</location>
        <topology evidence="1 11">Multi-pass membrane protein</topology>
    </subcellularLocation>
</comment>
<evidence type="ECO:0000256" key="6">
    <source>
        <dbReference type="ARBA" id="ARBA00023004"/>
    </source>
</evidence>
<feature type="chain" id="PRO_5047460212" evidence="13">
    <location>
        <begin position="23"/>
        <end position="927"/>
    </location>
</feature>
<dbReference type="Gene3D" id="2.40.170.20">
    <property type="entry name" value="TonB-dependent receptor, beta-barrel domain"/>
    <property type="match status" value="2"/>
</dbReference>
<keyword evidence="8 12" id="KW-0798">TonB box</keyword>
<dbReference type="InterPro" id="IPR039426">
    <property type="entry name" value="TonB-dep_rcpt-like"/>
</dbReference>
<evidence type="ECO:0000256" key="2">
    <source>
        <dbReference type="ARBA" id="ARBA00022448"/>
    </source>
</evidence>
<keyword evidence="17" id="KW-1185">Reference proteome</keyword>